<dbReference type="Pfam" id="PF02518">
    <property type="entry name" value="HATPase_c"/>
    <property type="match status" value="1"/>
</dbReference>
<comment type="cofactor">
    <cofactor evidence="2">
        <name>[4Fe-4S] cluster</name>
        <dbReference type="ChEBI" id="CHEBI:49883"/>
    </cofactor>
</comment>
<dbReference type="SUPFAM" id="SSF55785">
    <property type="entry name" value="PYP-like sensor domain (PAS domain)"/>
    <property type="match status" value="1"/>
</dbReference>
<keyword evidence="6" id="KW-0004">4Fe-4S</keyword>
<comment type="caution">
    <text evidence="19">The sequence shown here is derived from an EMBL/GenBank/DDBJ whole genome shotgun (WGS) entry which is preliminary data.</text>
</comment>
<dbReference type="GO" id="GO:0000155">
    <property type="term" value="F:phosphorelay sensor kinase activity"/>
    <property type="evidence" value="ECO:0007669"/>
    <property type="project" value="InterPro"/>
</dbReference>
<dbReference type="Gene3D" id="2.10.70.100">
    <property type="match status" value="1"/>
</dbReference>
<organism evidence="19 20">
    <name type="scientific">Thauera phenylacetica B4P</name>
    <dbReference type="NCBI Taxonomy" id="1234382"/>
    <lineage>
        <taxon>Bacteria</taxon>
        <taxon>Pseudomonadati</taxon>
        <taxon>Pseudomonadota</taxon>
        <taxon>Betaproteobacteria</taxon>
        <taxon>Rhodocyclales</taxon>
        <taxon>Zoogloeaceae</taxon>
        <taxon>Thauera</taxon>
    </lineage>
</organism>
<keyword evidence="20" id="KW-1185">Reference proteome</keyword>
<dbReference type="InterPro" id="IPR003594">
    <property type="entry name" value="HATPase_dom"/>
</dbReference>
<evidence type="ECO:0000256" key="13">
    <source>
        <dbReference type="ARBA" id="ARBA00023014"/>
    </source>
</evidence>
<keyword evidence="7" id="KW-0963">Cytoplasm</keyword>
<dbReference type="CDD" id="cd16917">
    <property type="entry name" value="HATPase_UhpB-NarQ-NarX-like"/>
    <property type="match status" value="1"/>
</dbReference>
<evidence type="ECO:0000256" key="3">
    <source>
        <dbReference type="ARBA" id="ARBA00004496"/>
    </source>
</evidence>
<evidence type="ECO:0000256" key="5">
    <source>
        <dbReference type="ARBA" id="ARBA00017322"/>
    </source>
</evidence>
<dbReference type="PANTHER" id="PTHR24421:SF58">
    <property type="entry name" value="SIGNAL TRANSDUCTION HISTIDINE-PROTEIN KINASE_PHOSPHATASE UHPB"/>
    <property type="match status" value="1"/>
</dbReference>
<dbReference type="RefSeq" id="WP_004371573.1">
    <property type="nucleotide sequence ID" value="NZ_AMXF01000177.1"/>
</dbReference>
<proteinExistence type="predicted"/>
<dbReference type="AlphaFoldDB" id="N6ZUB0"/>
<keyword evidence="8" id="KW-0808">Transferase</keyword>
<evidence type="ECO:0000256" key="4">
    <source>
        <dbReference type="ARBA" id="ARBA00012438"/>
    </source>
</evidence>
<dbReference type="GO" id="GO:0051539">
    <property type="term" value="F:4 iron, 4 sulfur cluster binding"/>
    <property type="evidence" value="ECO:0007669"/>
    <property type="project" value="UniProtKB-KW"/>
</dbReference>
<evidence type="ECO:0000256" key="8">
    <source>
        <dbReference type="ARBA" id="ARBA00022679"/>
    </source>
</evidence>
<evidence type="ECO:0000259" key="17">
    <source>
        <dbReference type="PROSITE" id="PS50109"/>
    </source>
</evidence>
<dbReference type="SMART" id="SM00387">
    <property type="entry name" value="HATPase_c"/>
    <property type="match status" value="1"/>
</dbReference>
<dbReference type="InterPro" id="IPR036890">
    <property type="entry name" value="HATPase_C_sf"/>
</dbReference>
<keyword evidence="16" id="KW-0175">Coiled coil</keyword>
<dbReference type="InterPro" id="IPR050482">
    <property type="entry name" value="Sensor_HK_TwoCompSys"/>
</dbReference>
<dbReference type="InterPro" id="IPR011712">
    <property type="entry name" value="Sig_transdc_His_kin_sub3_dim/P"/>
</dbReference>
<comment type="catalytic activity">
    <reaction evidence="1">
        <text>ATP + protein L-histidine = ADP + protein N-phospho-L-histidine.</text>
        <dbReference type="EC" id="2.7.13.3"/>
    </reaction>
</comment>
<feature type="domain" description="PAC" evidence="18">
    <location>
        <begin position="91"/>
        <end position="143"/>
    </location>
</feature>
<dbReference type="PRINTS" id="PR00344">
    <property type="entry name" value="BCTRLSENSOR"/>
</dbReference>
<dbReference type="InterPro" id="IPR000700">
    <property type="entry name" value="PAS-assoc_C"/>
</dbReference>
<dbReference type="Proteomes" id="UP000013047">
    <property type="component" value="Unassembled WGS sequence"/>
</dbReference>
<keyword evidence="12" id="KW-0902">Two-component regulatory system</keyword>
<dbReference type="Pfam" id="PF07730">
    <property type="entry name" value="HisKA_3"/>
    <property type="match status" value="1"/>
</dbReference>
<evidence type="ECO:0000256" key="9">
    <source>
        <dbReference type="ARBA" id="ARBA00022723"/>
    </source>
</evidence>
<reference evidence="19 20" key="1">
    <citation type="submission" date="2012-09" db="EMBL/GenBank/DDBJ databases">
        <title>Draft Genome Sequences of 6 Strains from Genus Thauera.</title>
        <authorList>
            <person name="Liu B."/>
            <person name="Shapleigh J.P."/>
            <person name="Frostegard A.H."/>
        </authorList>
    </citation>
    <scope>NUCLEOTIDE SEQUENCE [LARGE SCALE GENOMIC DNA]</scope>
    <source>
        <strain evidence="19 20">B4P</strain>
    </source>
</reference>
<dbReference type="Gene3D" id="3.30.450.20">
    <property type="entry name" value="PAS domain"/>
    <property type="match status" value="1"/>
</dbReference>
<evidence type="ECO:0000256" key="7">
    <source>
        <dbReference type="ARBA" id="ARBA00022490"/>
    </source>
</evidence>
<dbReference type="InterPro" id="IPR005467">
    <property type="entry name" value="His_kinase_dom"/>
</dbReference>
<dbReference type="GO" id="GO:0046983">
    <property type="term" value="F:protein dimerization activity"/>
    <property type="evidence" value="ECO:0007669"/>
    <property type="project" value="InterPro"/>
</dbReference>
<evidence type="ECO:0000256" key="1">
    <source>
        <dbReference type="ARBA" id="ARBA00000085"/>
    </source>
</evidence>
<feature type="domain" description="Histidine kinase" evidence="17">
    <location>
        <begin position="165"/>
        <end position="369"/>
    </location>
</feature>
<keyword evidence="9" id="KW-0479">Metal-binding</keyword>
<comment type="function">
    <text evidence="14">Member of the two-component regulatory system NreB/NreC involved in the control of dissimilatory nitrate/nitrite reduction in response to oxygen. NreB functions as a direct oxygen sensor histidine kinase which is autophosphorylated, in the absence of oxygen, probably at the conserved histidine residue, and transfers its phosphate group probably to a conserved aspartate residue of NreC. NreB/NreC activates the expression of the nitrate (narGHJI) and nitrite (nir) reductase operons, as well as the putative nitrate transporter gene narT.</text>
</comment>
<dbReference type="GO" id="GO:0016020">
    <property type="term" value="C:membrane"/>
    <property type="evidence" value="ECO:0007669"/>
    <property type="project" value="InterPro"/>
</dbReference>
<evidence type="ECO:0000256" key="14">
    <source>
        <dbReference type="ARBA" id="ARBA00024827"/>
    </source>
</evidence>
<evidence type="ECO:0000259" key="18">
    <source>
        <dbReference type="PROSITE" id="PS50113"/>
    </source>
</evidence>
<comment type="subcellular location">
    <subcellularLocation>
        <location evidence="3">Cytoplasm</location>
    </subcellularLocation>
</comment>
<dbReference type="GO" id="GO:0046872">
    <property type="term" value="F:metal ion binding"/>
    <property type="evidence" value="ECO:0007669"/>
    <property type="project" value="UniProtKB-KW"/>
</dbReference>
<feature type="coiled-coil region" evidence="16">
    <location>
        <begin position="128"/>
        <end position="161"/>
    </location>
</feature>
<dbReference type="InterPro" id="IPR004358">
    <property type="entry name" value="Sig_transdc_His_kin-like_C"/>
</dbReference>
<dbReference type="EC" id="2.7.13.3" evidence="4"/>
<evidence type="ECO:0000256" key="2">
    <source>
        <dbReference type="ARBA" id="ARBA00001966"/>
    </source>
</evidence>
<evidence type="ECO:0000256" key="6">
    <source>
        <dbReference type="ARBA" id="ARBA00022485"/>
    </source>
</evidence>
<dbReference type="PANTHER" id="PTHR24421">
    <property type="entry name" value="NITRATE/NITRITE SENSOR PROTEIN NARX-RELATED"/>
    <property type="match status" value="1"/>
</dbReference>
<dbReference type="PROSITE" id="PS50113">
    <property type="entry name" value="PAC"/>
    <property type="match status" value="1"/>
</dbReference>
<dbReference type="Pfam" id="PF08448">
    <property type="entry name" value="PAS_4"/>
    <property type="match status" value="1"/>
</dbReference>
<evidence type="ECO:0000313" key="20">
    <source>
        <dbReference type="Proteomes" id="UP000013047"/>
    </source>
</evidence>
<keyword evidence="11" id="KW-0408">Iron</keyword>
<evidence type="ECO:0000256" key="11">
    <source>
        <dbReference type="ARBA" id="ARBA00023004"/>
    </source>
</evidence>
<keyword evidence="10 19" id="KW-0418">Kinase</keyword>
<evidence type="ECO:0000256" key="16">
    <source>
        <dbReference type="SAM" id="Coils"/>
    </source>
</evidence>
<sequence length="376" mass="41786">MRSPRLEALRAALEKAEFRLAATQDLARVGDWELDRHTGRMHWSRELFRLFERPEALGVPDLNEALGYFSLDSTNRTRDLFWEAIDTGRRCALEQEVLLPSGEERRHFTVIVPVADETGRVFRLYGTVQDITERRRLESERLEHLERLEELSRHLVEIEERERRELASALHDRASPNLAALRILFSSLAEALPESARSELAPLLEDASALLADTTAGIREICTNLRPATLDYSGLLPALREYVAQFRARTGLDVRIDAESGSAPPALSRAAQTLCFRLVQEALTNCAKHARAGSVRIELGADTGTGGILLQIGDDGVGFDLSRLGEAGSTPGLGLITMRERVELAGGDFRLYTRPGDGTVIEVHLPAEPHPVETTR</sequence>
<protein>
    <recommendedName>
        <fullName evidence="5">Oxygen sensor histidine kinase NreB</fullName>
        <ecNumber evidence="4">2.7.13.3</ecNumber>
    </recommendedName>
    <alternativeName>
        <fullName evidence="15">Nitrogen regulation protein B</fullName>
    </alternativeName>
</protein>
<gene>
    <name evidence="19" type="ORF">C667_17506</name>
</gene>
<keyword evidence="13" id="KW-0411">Iron-sulfur</keyword>
<dbReference type="PROSITE" id="PS50109">
    <property type="entry name" value="HIS_KIN"/>
    <property type="match status" value="1"/>
</dbReference>
<dbReference type="InterPro" id="IPR013656">
    <property type="entry name" value="PAS_4"/>
</dbReference>
<dbReference type="GO" id="GO:0005737">
    <property type="term" value="C:cytoplasm"/>
    <property type="evidence" value="ECO:0007669"/>
    <property type="project" value="UniProtKB-SubCell"/>
</dbReference>
<dbReference type="InterPro" id="IPR035965">
    <property type="entry name" value="PAS-like_dom_sf"/>
</dbReference>
<dbReference type="OrthoDB" id="9792869at2"/>
<dbReference type="SUPFAM" id="SSF55874">
    <property type="entry name" value="ATPase domain of HSP90 chaperone/DNA topoisomerase II/histidine kinase"/>
    <property type="match status" value="1"/>
</dbReference>
<evidence type="ECO:0000256" key="10">
    <source>
        <dbReference type="ARBA" id="ARBA00022777"/>
    </source>
</evidence>
<dbReference type="EMBL" id="AMXF01000177">
    <property type="protein sequence ID" value="ENO95729.1"/>
    <property type="molecule type" value="Genomic_DNA"/>
</dbReference>
<accession>N6ZUB0</accession>
<name>N6ZUB0_9RHOO</name>
<evidence type="ECO:0000256" key="15">
    <source>
        <dbReference type="ARBA" id="ARBA00030800"/>
    </source>
</evidence>
<evidence type="ECO:0000313" key="19">
    <source>
        <dbReference type="EMBL" id="ENO95729.1"/>
    </source>
</evidence>
<dbReference type="Gene3D" id="3.30.565.10">
    <property type="entry name" value="Histidine kinase-like ATPase, C-terminal domain"/>
    <property type="match status" value="1"/>
</dbReference>
<evidence type="ECO:0000256" key="12">
    <source>
        <dbReference type="ARBA" id="ARBA00023012"/>
    </source>
</evidence>